<dbReference type="PANTHER" id="PTHR33418">
    <property type="entry name" value="HELICASE-ASSOCIATED"/>
    <property type="match status" value="1"/>
</dbReference>
<keyword evidence="3" id="KW-1185">Reference proteome</keyword>
<dbReference type="CDD" id="cd18785">
    <property type="entry name" value="SF2_C"/>
    <property type="match status" value="1"/>
</dbReference>
<evidence type="ECO:0000313" key="2">
    <source>
        <dbReference type="EMBL" id="GGV01778.1"/>
    </source>
</evidence>
<gene>
    <name evidence="2" type="ORF">GCM10010211_81340</name>
</gene>
<dbReference type="PANTHER" id="PTHR33418:SF1">
    <property type="entry name" value="HELICASE-ASSOCIATED DOMAIN-CONTAINING PROTEIN"/>
    <property type="match status" value="1"/>
</dbReference>
<proteinExistence type="predicted"/>
<sequence length="705" mass="77345">MGVSSLSQRRSGLTSSQAIMTNDPACIAQTVNNSSGPVTVFVTYGSLHVVNQAHHAHAMAPWDLMVIDEAHRTCMRVGRGWGAVHQDDALPAKLRLYMTATPRIWRTPSPPNGLASLFEATPDATMDRVDIFGPVVYRLGLSDAIERGILADYRVVMPVIEDQDLRGILTSSPADSAHHNGLRAAALHIAVLRAISDHELRRVLVFHNRIDAAHAFAAALPRTASEAEGPLHMPGLWSKAIDSRQKTAYRRDLLQAFAETDRRAVLSNVRVLNEGVDIPAIDAVVFAAARKSVIDAIQAIGRALRQEPGAGKKATLVIPVYLPDGASAHDVLRTSSFGGLWQILQALRAHDDTFLDRVAMPHSSGPSGLPARAVHYNLPERALEIALALGLEVTLPPTGDWDEALASATGYQQQYGHLDVPADYHAPDGFALGEWISNQRLRHIADRLDDVHRTALDALGMLWSAPDNDFNRMAGHARAWAEQHGHLAASQHATQAGHPIGRWISECRRKANAGRLPAAHNEALHDIDPWWNPPFPVTWRRTYAAAKAHIEAHGTGHIPNSYKAADGTPLGQWLSRQRNHFTTLHPAQAQLLLDLHLAPYVDSLYHGEIGTARRDEIRTYLQAAANYLAREGNLRVPRTHHEASWGNNSVDLGAWIHRVRKTPEKLTEEERTALEGLHMVWDPLLGRNGKPSPIAPEHDEEAPAG</sequence>
<dbReference type="Pfam" id="PF00271">
    <property type="entry name" value="Helicase_C"/>
    <property type="match status" value="1"/>
</dbReference>
<feature type="domain" description="Helicase C-terminal" evidence="1">
    <location>
        <begin position="190"/>
        <end position="362"/>
    </location>
</feature>
<dbReference type="PROSITE" id="PS51194">
    <property type="entry name" value="HELICASE_CTER"/>
    <property type="match status" value="1"/>
</dbReference>
<evidence type="ECO:0000259" key="1">
    <source>
        <dbReference type="PROSITE" id="PS51194"/>
    </source>
</evidence>
<keyword evidence="2" id="KW-0067">ATP-binding</keyword>
<dbReference type="InterPro" id="IPR005114">
    <property type="entry name" value="Helicase_assoc"/>
</dbReference>
<dbReference type="InterPro" id="IPR001650">
    <property type="entry name" value="Helicase_C-like"/>
</dbReference>
<keyword evidence="2" id="KW-0347">Helicase</keyword>
<keyword evidence="2" id="KW-0547">Nucleotide-binding</keyword>
<dbReference type="InterPro" id="IPR027417">
    <property type="entry name" value="P-loop_NTPase"/>
</dbReference>
<comment type="caution">
    <text evidence="2">The sequence shown here is derived from an EMBL/GenBank/DDBJ whole genome shotgun (WGS) entry which is preliminary data.</text>
</comment>
<evidence type="ECO:0000313" key="3">
    <source>
        <dbReference type="Proteomes" id="UP000654471"/>
    </source>
</evidence>
<dbReference type="Proteomes" id="UP000654471">
    <property type="component" value="Unassembled WGS sequence"/>
</dbReference>
<organism evidence="2 3">
    <name type="scientific">Streptomyces albospinus</name>
    <dbReference type="NCBI Taxonomy" id="285515"/>
    <lineage>
        <taxon>Bacteria</taxon>
        <taxon>Bacillati</taxon>
        <taxon>Actinomycetota</taxon>
        <taxon>Actinomycetes</taxon>
        <taxon>Kitasatosporales</taxon>
        <taxon>Streptomycetaceae</taxon>
        <taxon>Streptomyces</taxon>
    </lineage>
</organism>
<keyword evidence="2" id="KW-0378">Hydrolase</keyword>
<dbReference type="Gene3D" id="6.10.140.530">
    <property type="match status" value="3"/>
</dbReference>
<accession>A0ABQ2VP11</accession>
<dbReference type="GO" id="GO:0004386">
    <property type="term" value="F:helicase activity"/>
    <property type="evidence" value="ECO:0007669"/>
    <property type="project" value="UniProtKB-KW"/>
</dbReference>
<dbReference type="EMBL" id="BMRP01000073">
    <property type="protein sequence ID" value="GGV01778.1"/>
    <property type="molecule type" value="Genomic_DNA"/>
</dbReference>
<dbReference type="Pfam" id="PF03457">
    <property type="entry name" value="HA"/>
    <property type="match status" value="4"/>
</dbReference>
<name>A0ABQ2VP11_9ACTN</name>
<dbReference type="SUPFAM" id="SSF52540">
    <property type="entry name" value="P-loop containing nucleoside triphosphate hydrolases"/>
    <property type="match status" value="1"/>
</dbReference>
<protein>
    <submittedName>
        <fullName evidence="2">Helicase</fullName>
    </submittedName>
</protein>
<dbReference type="SMART" id="SM00490">
    <property type="entry name" value="HELICc"/>
    <property type="match status" value="1"/>
</dbReference>
<reference evidence="3" key="1">
    <citation type="journal article" date="2019" name="Int. J. Syst. Evol. Microbiol.">
        <title>The Global Catalogue of Microorganisms (GCM) 10K type strain sequencing project: providing services to taxonomists for standard genome sequencing and annotation.</title>
        <authorList>
            <consortium name="The Broad Institute Genomics Platform"/>
            <consortium name="The Broad Institute Genome Sequencing Center for Infectious Disease"/>
            <person name="Wu L."/>
            <person name="Ma J."/>
        </authorList>
    </citation>
    <scope>NUCLEOTIDE SEQUENCE [LARGE SCALE GENOMIC DNA]</scope>
    <source>
        <strain evidence="3">JCM 3399</strain>
    </source>
</reference>
<dbReference type="Gene3D" id="3.40.50.300">
    <property type="entry name" value="P-loop containing nucleotide triphosphate hydrolases"/>
    <property type="match status" value="2"/>
</dbReference>